<dbReference type="Proteomes" id="UP000507222">
    <property type="component" value="Unassembled WGS sequence"/>
</dbReference>
<evidence type="ECO:0000313" key="2">
    <source>
        <dbReference type="EMBL" id="CAB4274931.1"/>
    </source>
</evidence>
<name>A0A6J5UFL4_PRUAR</name>
<sequence length="133" mass="14447">MHHLSRVSGSAKTPFMQSLNTEVLQFCILNSSQVSRFFLRYGSLIPGATNQKNDSDLTNLSLASPVSPTKEQFQHGKTVKGQSQQGGPLQRACGRNGLYPIHSLSTSKLTDNSKLKGHLWPTCSVLICGTMIG</sequence>
<dbReference type="AlphaFoldDB" id="A0A6J5UFL4"/>
<evidence type="ECO:0000256" key="1">
    <source>
        <dbReference type="SAM" id="MobiDB-lite"/>
    </source>
</evidence>
<evidence type="ECO:0000313" key="3">
    <source>
        <dbReference type="Proteomes" id="UP000507222"/>
    </source>
</evidence>
<reference evidence="2 3" key="1">
    <citation type="submission" date="2020-05" db="EMBL/GenBank/DDBJ databases">
        <authorList>
            <person name="Campoy J."/>
            <person name="Schneeberger K."/>
            <person name="Spophaly S."/>
        </authorList>
    </citation>
    <scope>NUCLEOTIDE SEQUENCE [LARGE SCALE GENOMIC DNA]</scope>
    <source>
        <strain evidence="2">PruArmRojPasFocal</strain>
    </source>
</reference>
<gene>
    <name evidence="2" type="ORF">CURHAP_LOCUS23641</name>
</gene>
<dbReference type="EMBL" id="CAEKDK010000003">
    <property type="protein sequence ID" value="CAB4274931.1"/>
    <property type="molecule type" value="Genomic_DNA"/>
</dbReference>
<proteinExistence type="predicted"/>
<feature type="region of interest" description="Disordered" evidence="1">
    <location>
        <begin position="56"/>
        <end position="89"/>
    </location>
</feature>
<feature type="compositionally biased region" description="Polar residues" evidence="1">
    <location>
        <begin position="56"/>
        <end position="71"/>
    </location>
</feature>
<protein>
    <submittedName>
        <fullName evidence="2">Uncharacterized protein</fullName>
    </submittedName>
</protein>
<organism evidence="2 3">
    <name type="scientific">Prunus armeniaca</name>
    <name type="common">Apricot</name>
    <name type="synonym">Armeniaca vulgaris</name>
    <dbReference type="NCBI Taxonomy" id="36596"/>
    <lineage>
        <taxon>Eukaryota</taxon>
        <taxon>Viridiplantae</taxon>
        <taxon>Streptophyta</taxon>
        <taxon>Embryophyta</taxon>
        <taxon>Tracheophyta</taxon>
        <taxon>Spermatophyta</taxon>
        <taxon>Magnoliopsida</taxon>
        <taxon>eudicotyledons</taxon>
        <taxon>Gunneridae</taxon>
        <taxon>Pentapetalae</taxon>
        <taxon>rosids</taxon>
        <taxon>fabids</taxon>
        <taxon>Rosales</taxon>
        <taxon>Rosaceae</taxon>
        <taxon>Amygdaloideae</taxon>
        <taxon>Amygdaleae</taxon>
        <taxon>Prunus</taxon>
    </lineage>
</organism>
<accession>A0A6J5UFL4</accession>